<proteinExistence type="predicted"/>
<dbReference type="InterPro" id="IPR055227">
    <property type="entry name" value="HRQ1_WHD"/>
</dbReference>
<evidence type="ECO:0000256" key="2">
    <source>
        <dbReference type="ARBA" id="ARBA00022840"/>
    </source>
</evidence>
<dbReference type="SMART" id="SM00490">
    <property type="entry name" value="HELICc"/>
    <property type="match status" value="1"/>
</dbReference>
<dbReference type="Pfam" id="PF22982">
    <property type="entry name" value="WHD_HRQ1"/>
    <property type="match status" value="1"/>
</dbReference>
<evidence type="ECO:0000313" key="6">
    <source>
        <dbReference type="Proteomes" id="UP000037122"/>
    </source>
</evidence>
<dbReference type="InterPro" id="IPR014001">
    <property type="entry name" value="Helicase_ATP-bd"/>
</dbReference>
<dbReference type="GO" id="GO:0005634">
    <property type="term" value="C:nucleus"/>
    <property type="evidence" value="ECO:0007669"/>
    <property type="project" value="TreeGrafter"/>
</dbReference>
<evidence type="ECO:0000313" key="5">
    <source>
        <dbReference type="EMBL" id="KND96408.1"/>
    </source>
</evidence>
<keyword evidence="1" id="KW-0547">Nucleotide-binding</keyword>
<accession>A0A0L0NQR1</accession>
<protein>
    <recommendedName>
        <fullName evidence="7">DEXH box helicase</fullName>
    </recommendedName>
</protein>
<dbReference type="CDD" id="cd17923">
    <property type="entry name" value="DEXHc_Hrq1-like"/>
    <property type="match status" value="1"/>
</dbReference>
<dbReference type="VEuPathDB" id="FungiDB:CJJ07_003539"/>
<dbReference type="InterPro" id="IPR027417">
    <property type="entry name" value="P-loop_NTPase"/>
</dbReference>
<dbReference type="GO" id="GO:0003676">
    <property type="term" value="F:nucleic acid binding"/>
    <property type="evidence" value="ECO:0007669"/>
    <property type="project" value="InterPro"/>
</dbReference>
<dbReference type="PANTHER" id="PTHR47957:SF3">
    <property type="entry name" value="ATP-DEPENDENT HELICASE HRQ1"/>
    <property type="match status" value="1"/>
</dbReference>
<dbReference type="CDD" id="cd18797">
    <property type="entry name" value="SF2_C_Hrq"/>
    <property type="match status" value="1"/>
</dbReference>
<dbReference type="VEuPathDB" id="FungiDB:CJI96_0000425"/>
<dbReference type="Pfam" id="PF00270">
    <property type="entry name" value="DEAD"/>
    <property type="match status" value="1"/>
</dbReference>
<dbReference type="Gene3D" id="3.40.50.300">
    <property type="entry name" value="P-loop containing nucleotide triphosphate hydrolases"/>
    <property type="match status" value="2"/>
</dbReference>
<evidence type="ECO:0008006" key="7">
    <source>
        <dbReference type="Google" id="ProtNLM"/>
    </source>
</evidence>
<feature type="domain" description="Helicase ATP-binding" evidence="3">
    <location>
        <begin position="309"/>
        <end position="511"/>
    </location>
</feature>
<dbReference type="SMART" id="SM00487">
    <property type="entry name" value="DEXDc"/>
    <property type="match status" value="1"/>
</dbReference>
<dbReference type="VEuPathDB" id="FungiDB:QG37_07295"/>
<dbReference type="InterPro" id="IPR001650">
    <property type="entry name" value="Helicase_C-like"/>
</dbReference>
<evidence type="ECO:0000256" key="1">
    <source>
        <dbReference type="ARBA" id="ARBA00022741"/>
    </source>
</evidence>
<name>A0A0L0NQR1_CANAR</name>
<dbReference type="AlphaFoldDB" id="A0A0L0NQR1"/>
<dbReference type="PROSITE" id="PS51192">
    <property type="entry name" value="HELICASE_ATP_BIND_1"/>
    <property type="match status" value="1"/>
</dbReference>
<evidence type="ECO:0000259" key="3">
    <source>
        <dbReference type="PROSITE" id="PS51192"/>
    </source>
</evidence>
<reference evidence="6" key="1">
    <citation type="journal article" date="2015" name="BMC Genomics">
        <title>Draft genome of a commonly misdiagnosed multidrug resistant pathogen Candida auris.</title>
        <authorList>
            <person name="Chatterjee S."/>
            <person name="Alampalli S.V."/>
            <person name="Nageshan R.K."/>
            <person name="Chettiar S.T."/>
            <person name="Joshi S."/>
            <person name="Tatu U.S."/>
        </authorList>
    </citation>
    <scope>NUCLEOTIDE SEQUENCE [LARGE SCALE GENOMIC DNA]</scope>
    <source>
        <strain evidence="6">6684</strain>
    </source>
</reference>
<dbReference type="Pfam" id="PF09369">
    <property type="entry name" value="MZB"/>
    <property type="match status" value="1"/>
</dbReference>
<comment type="caution">
    <text evidence="5">The sequence shown here is derived from an EMBL/GenBank/DDBJ whole genome shotgun (WGS) entry which is preliminary data.</text>
</comment>
<gene>
    <name evidence="5" type="ORF">QG37_07295</name>
</gene>
<dbReference type="VEuPathDB" id="FungiDB:CJJ09_001514"/>
<dbReference type="InterPro" id="IPR018973">
    <property type="entry name" value="MZB"/>
</dbReference>
<feature type="domain" description="Helicase C-terminal" evidence="4">
    <location>
        <begin position="576"/>
        <end position="739"/>
    </location>
</feature>
<evidence type="ECO:0000259" key="4">
    <source>
        <dbReference type="PROSITE" id="PS51194"/>
    </source>
</evidence>
<dbReference type="VEuPathDB" id="FungiDB:CJI97_002632"/>
<dbReference type="GO" id="GO:0036297">
    <property type="term" value="P:interstrand cross-link repair"/>
    <property type="evidence" value="ECO:0007669"/>
    <property type="project" value="TreeGrafter"/>
</dbReference>
<dbReference type="Pfam" id="PF00271">
    <property type="entry name" value="Helicase_C"/>
    <property type="match status" value="1"/>
</dbReference>
<dbReference type="SUPFAM" id="SSF52540">
    <property type="entry name" value="P-loop containing nucleoside triphosphate hydrolases"/>
    <property type="match status" value="1"/>
</dbReference>
<sequence length="1169" mass="132225">MPWPESFNSLYRKFALINTHLTFLSSFSRQTIPTFEHIQKLNDDISRLDLQMIKDLLPDGDVTFDYIDENQLLIGERIDFKRTKGGLNQNQPRSIDDAYEAVARKNADKPEKQLLVFEFCDVKVRGIGAVIKGKDKWKKAKTTKSPLPPKFFTVTKELTMELLSQEQLRAIIAGRNEFFTSCVDEYLESFTQEEIEEGVPFKALVEKNVKNIPEPSYLSDPVEVMTVRNTEIVSDEKPNVETMLQTLKEKPLFRDQISTLATLTEQRAARHQALSHELLHGHLVDALWDHKGIDALENGLYTHQAKALEAVLAQQKHVIVSTSTSSGKSLIYQLPVLSDILDDCDSGINAHRRTTTAMFIFPTKALAQDQKRHLSELIAHLPPRHRKITVDTYDGDTPTKDRAHIRNYADIIFTNPDAIHAAILPNHAVEAPDERRGWTEFLTNLKYVVIDELHVYKGTFGVHVSYVMARLNRLKAQLDSQSRTKYISCSATIKNPESHFRTICSIPDDEEIAHIHEDGSPSSEKKLILWEPPLMMNKKGQRELPQSKLKLATTVDSPIKSAFLPREHVVGELAKILIHLLCMLPSIKVILFCPIREVCELVIKECRTLINSKEFPQWSNISEHDIMSYRGGYSKTDRRAIEQKMFTGKLRAIVATNALELGIDLSDLDVVISCGFPGLKLNLHQQFGRAGRSRNSKGSLAILVCGSNPLDRFYLKNPNEVLDKESYEDLCVEGILDGSLNRVVMSMHLQCAAFEWPIHIEDDLRWFSPHNAEKMNETFRQLCMDKLHKDDNGYYRTDPRYLPWPAEKVSLRAIDDVMFAVVDVTNNRNVVIEEVEAVRTSFTLYEGGIFLHQGFPYLVKEFSFEGQYAKVERVKVTWNTQQRDFSDVDPMEIQMVKKLHPPGMEAASDIPVFFGKIQTTVIVFGYFKVDRKGEILDVVEVKNPPIRLQSKGLWIDIPTSAIEAIKEKSLSPAGGIHAAQHAIMNILPLFITGGATTNPNARWTSSVGDSELSTECKAPEKEFASKQSKRKRPARLIFHDSKGGSQGTGISAKTFEFIDEIIDTTYKRVSGCECEWGCPMCVTGAFCKENMLVMSKPAAVIILGTLIGHDLTSLVELVPDGPEPNMPNIGFETIVSTTEHIKFSPDVQIVDVRKARRKLQQPIKKEDNY</sequence>
<dbReference type="PROSITE" id="PS51194">
    <property type="entry name" value="HELICASE_CTER"/>
    <property type="match status" value="1"/>
</dbReference>
<dbReference type="GO" id="GO:0006289">
    <property type="term" value="P:nucleotide-excision repair"/>
    <property type="evidence" value="ECO:0007669"/>
    <property type="project" value="TreeGrafter"/>
</dbReference>
<keyword evidence="2" id="KW-0067">ATP-binding</keyword>
<dbReference type="InterPro" id="IPR011545">
    <property type="entry name" value="DEAD/DEAH_box_helicase_dom"/>
</dbReference>
<dbReference type="EMBL" id="LGST01000056">
    <property type="protein sequence ID" value="KND96408.1"/>
    <property type="molecule type" value="Genomic_DNA"/>
</dbReference>
<dbReference type="GO" id="GO:0005524">
    <property type="term" value="F:ATP binding"/>
    <property type="evidence" value="ECO:0007669"/>
    <property type="project" value="UniProtKB-KW"/>
</dbReference>
<dbReference type="GO" id="GO:0043138">
    <property type="term" value="F:3'-5' DNA helicase activity"/>
    <property type="evidence" value="ECO:0007669"/>
    <property type="project" value="TreeGrafter"/>
</dbReference>
<organism evidence="5 6">
    <name type="scientific">Candidozyma auris</name>
    <name type="common">Yeast</name>
    <name type="synonym">Candida auris</name>
    <dbReference type="NCBI Taxonomy" id="498019"/>
    <lineage>
        <taxon>Eukaryota</taxon>
        <taxon>Fungi</taxon>
        <taxon>Dikarya</taxon>
        <taxon>Ascomycota</taxon>
        <taxon>Saccharomycotina</taxon>
        <taxon>Pichiomycetes</taxon>
        <taxon>Metschnikowiaceae</taxon>
        <taxon>Candidozyma</taxon>
    </lineage>
</organism>
<dbReference type="PANTHER" id="PTHR47957">
    <property type="entry name" value="ATP-DEPENDENT HELICASE HRQ1"/>
    <property type="match status" value="1"/>
</dbReference>
<dbReference type="Proteomes" id="UP000037122">
    <property type="component" value="Unassembled WGS sequence"/>
</dbReference>